<dbReference type="EMBL" id="LBUE01000006">
    <property type="protein sequence ID" value="KKQ56472.1"/>
    <property type="molecule type" value="Genomic_DNA"/>
</dbReference>
<dbReference type="InterPro" id="IPR056670">
    <property type="entry name" value="DUF7768"/>
</dbReference>
<proteinExistence type="predicted"/>
<evidence type="ECO:0000313" key="2">
    <source>
        <dbReference type="EMBL" id="KKQ56472.1"/>
    </source>
</evidence>
<evidence type="ECO:0000259" key="1">
    <source>
        <dbReference type="Pfam" id="PF24963"/>
    </source>
</evidence>
<protein>
    <recommendedName>
        <fullName evidence="1">DUF7768 domain-containing protein</fullName>
    </recommendedName>
</protein>
<organism evidence="2 3">
    <name type="scientific">Candidatus Woesebacteria bacterium GW2011_GWC1_38_13</name>
    <dbReference type="NCBI Taxonomy" id="1618583"/>
    <lineage>
        <taxon>Bacteria</taxon>
        <taxon>Candidatus Woeseibacteriota</taxon>
    </lineage>
</organism>
<dbReference type="Pfam" id="PF24963">
    <property type="entry name" value="DUF7768"/>
    <property type="match status" value="1"/>
</dbReference>
<name>A0A0G0IP29_9BACT</name>
<feature type="domain" description="DUF7768" evidence="1">
    <location>
        <begin position="10"/>
        <end position="96"/>
    </location>
</feature>
<reference evidence="2 3" key="1">
    <citation type="journal article" date="2015" name="Nature">
        <title>rRNA introns, odd ribosomes, and small enigmatic genomes across a large radiation of phyla.</title>
        <authorList>
            <person name="Brown C.T."/>
            <person name="Hug L.A."/>
            <person name="Thomas B.C."/>
            <person name="Sharon I."/>
            <person name="Castelle C.J."/>
            <person name="Singh A."/>
            <person name="Wilkins M.J."/>
            <person name="Williams K.H."/>
            <person name="Banfield J.F."/>
        </authorList>
    </citation>
    <scope>NUCLEOTIDE SEQUENCE [LARGE SCALE GENOMIC DNA]</scope>
</reference>
<dbReference type="Proteomes" id="UP000034096">
    <property type="component" value="Unassembled WGS sequence"/>
</dbReference>
<dbReference type="STRING" id="1618583.US75_C0006G0029"/>
<accession>A0A0G0IP29</accession>
<dbReference type="AlphaFoldDB" id="A0A0G0IP29"/>
<sequence>MRKKLKKVVFAAMSKRNFFMREHIIKFILHEGYTPTSAFMMYSYFLLDTVDRKILIEANNNLIRRSDELWVFGEVSDGVAEEIKLAEKLRMKIRYFDITPDFSNFIRIQKSKVRQEIRY</sequence>
<comment type="caution">
    <text evidence="2">The sequence shown here is derived from an EMBL/GenBank/DDBJ whole genome shotgun (WGS) entry which is preliminary data.</text>
</comment>
<dbReference type="Gene3D" id="3.40.50.10400">
    <property type="entry name" value="Hypothetical protein PA1492"/>
    <property type="match status" value="1"/>
</dbReference>
<gene>
    <name evidence="2" type="ORF">US75_C0006G0029</name>
</gene>
<evidence type="ECO:0000313" key="3">
    <source>
        <dbReference type="Proteomes" id="UP000034096"/>
    </source>
</evidence>